<reference evidence="2 3" key="1">
    <citation type="journal article" date="2018" name="Sci. Rep.">
        <title>Genomic signatures of local adaptation to the degree of environmental predictability in rotifers.</title>
        <authorList>
            <person name="Franch-Gras L."/>
            <person name="Hahn C."/>
            <person name="Garcia-Roger E.M."/>
            <person name="Carmona M.J."/>
            <person name="Serra M."/>
            <person name="Gomez A."/>
        </authorList>
    </citation>
    <scope>NUCLEOTIDE SEQUENCE [LARGE SCALE GENOMIC DNA]</scope>
    <source>
        <strain evidence="2">HYR1</strain>
    </source>
</reference>
<sequence>MPNSPYFIKKTLTYKIILEHKKKRDIFSCVANHDKSYLSIIVHTLHHHYNFNLPDDSIAYDDRSNKAQMDRIFIYCENKMKLIVPYYTILLLCHNFNQFFDDNFKNFSLYSEKLALPKRYFQMDGCGLAEPDFWYLKDGLFIRILLIFLKVHEISAEVKSKNFNLIILSIITLIINFKLPFFFSFIISQLIKIYLRKFFFNPDLSFSTLIRAKIIRLLETVPGILNILIECELCKIAIVWSKPRYLLYSHFSNFFMIEKKTWTS</sequence>
<proteinExistence type="predicted"/>
<name>A0A3M7QNB6_BRAPC</name>
<dbReference type="Proteomes" id="UP000276133">
    <property type="component" value="Unassembled WGS sequence"/>
</dbReference>
<protein>
    <submittedName>
        <fullName evidence="2">Uncharacterized protein</fullName>
    </submittedName>
</protein>
<comment type="caution">
    <text evidence="2">The sequence shown here is derived from an EMBL/GenBank/DDBJ whole genome shotgun (WGS) entry which is preliminary data.</text>
</comment>
<organism evidence="2 3">
    <name type="scientific">Brachionus plicatilis</name>
    <name type="common">Marine rotifer</name>
    <name type="synonym">Brachionus muelleri</name>
    <dbReference type="NCBI Taxonomy" id="10195"/>
    <lineage>
        <taxon>Eukaryota</taxon>
        <taxon>Metazoa</taxon>
        <taxon>Spiralia</taxon>
        <taxon>Gnathifera</taxon>
        <taxon>Rotifera</taxon>
        <taxon>Eurotatoria</taxon>
        <taxon>Monogononta</taxon>
        <taxon>Pseudotrocha</taxon>
        <taxon>Ploima</taxon>
        <taxon>Brachionidae</taxon>
        <taxon>Brachionus</taxon>
    </lineage>
</organism>
<evidence type="ECO:0000313" key="2">
    <source>
        <dbReference type="EMBL" id="RNA12773.1"/>
    </source>
</evidence>
<keyword evidence="3" id="KW-1185">Reference proteome</keyword>
<evidence type="ECO:0000313" key="3">
    <source>
        <dbReference type="Proteomes" id="UP000276133"/>
    </source>
</evidence>
<evidence type="ECO:0000256" key="1">
    <source>
        <dbReference type="SAM" id="Phobius"/>
    </source>
</evidence>
<keyword evidence="1" id="KW-0812">Transmembrane</keyword>
<dbReference type="AlphaFoldDB" id="A0A3M7QNB6"/>
<dbReference type="EMBL" id="REGN01005620">
    <property type="protein sequence ID" value="RNA12773.1"/>
    <property type="molecule type" value="Genomic_DNA"/>
</dbReference>
<feature type="transmembrane region" description="Helical" evidence="1">
    <location>
        <begin position="165"/>
        <end position="187"/>
    </location>
</feature>
<accession>A0A3M7QNB6</accession>
<keyword evidence="1" id="KW-0472">Membrane</keyword>
<keyword evidence="1" id="KW-1133">Transmembrane helix</keyword>
<gene>
    <name evidence="2" type="ORF">BpHYR1_029550</name>
</gene>